<sequence>MILKTTAKNWFTNYLCPTIDLLLGFVVSTENQIKGNIKHFEENKKGIVIDQGYPELEQYVTEYNGLTSDGWDLHSVFGEYYPSLHRRSAFLTLVGIFEHELDKLCEHCKEQFNLNDSLSDLSSRGLERSTEYLKQHVDIATHKNTRLWCDIKKIQILRNSFAHQDGKTFNDNGDIPQIIQHVKENSFLSIDDRSEVIINEGYLEYIRDTYFRYFELLNNSLQDKLKNA</sequence>
<dbReference type="RefSeq" id="WP_309039893.1">
    <property type="nucleotide sequence ID" value="NZ_JAVIFY010000038.1"/>
</dbReference>
<evidence type="ECO:0000313" key="2">
    <source>
        <dbReference type="Proteomes" id="UP001226574"/>
    </source>
</evidence>
<gene>
    <name evidence="1" type="ORF">RC083_21880</name>
</gene>
<evidence type="ECO:0008006" key="3">
    <source>
        <dbReference type="Google" id="ProtNLM"/>
    </source>
</evidence>
<comment type="caution">
    <text evidence="1">The sequence shown here is derived from an EMBL/GenBank/DDBJ whole genome shotgun (WGS) entry which is preliminary data.</text>
</comment>
<name>A0ABU1BIB7_PSEHA</name>
<organism evidence="1 2">
    <name type="scientific">Pseudoalteromonas haloplanktis</name>
    <name type="common">Alteromonas haloplanktis</name>
    <dbReference type="NCBI Taxonomy" id="228"/>
    <lineage>
        <taxon>Bacteria</taxon>
        <taxon>Pseudomonadati</taxon>
        <taxon>Pseudomonadota</taxon>
        <taxon>Gammaproteobacteria</taxon>
        <taxon>Alteromonadales</taxon>
        <taxon>Pseudoalteromonadaceae</taxon>
        <taxon>Pseudoalteromonas</taxon>
    </lineage>
</organism>
<dbReference type="Proteomes" id="UP001226574">
    <property type="component" value="Unassembled WGS sequence"/>
</dbReference>
<keyword evidence="2" id="KW-1185">Reference proteome</keyword>
<reference evidence="1 2" key="1">
    <citation type="submission" date="2023-08" db="EMBL/GenBank/DDBJ databases">
        <title>Pseudoalteromonas haloplanktis LL1 genome.</title>
        <authorList>
            <person name="Wu S."/>
        </authorList>
    </citation>
    <scope>NUCLEOTIDE SEQUENCE [LARGE SCALE GENOMIC DNA]</scope>
    <source>
        <strain evidence="1 2">LL1</strain>
    </source>
</reference>
<proteinExistence type="predicted"/>
<dbReference type="EMBL" id="JAVIFY010000038">
    <property type="protein sequence ID" value="MDQ9094213.1"/>
    <property type="molecule type" value="Genomic_DNA"/>
</dbReference>
<protein>
    <recommendedName>
        <fullName evidence="3">Cthe-2314-like HEPN domain-containing protein</fullName>
    </recommendedName>
</protein>
<accession>A0ABU1BIB7</accession>
<evidence type="ECO:0000313" key="1">
    <source>
        <dbReference type="EMBL" id="MDQ9094213.1"/>
    </source>
</evidence>